<protein>
    <recommendedName>
        <fullName evidence="7 8">Small ribosomal subunit protein uS3</fullName>
    </recommendedName>
</protein>
<dbReference type="RefSeq" id="WP_185674326.1">
    <property type="nucleotide sequence ID" value="NZ_JACHVB010000013.1"/>
</dbReference>
<dbReference type="InterPro" id="IPR001351">
    <property type="entry name" value="Ribosomal_uS3_C"/>
</dbReference>
<dbReference type="SUPFAM" id="SSF54821">
    <property type="entry name" value="Ribosomal protein S3 C-terminal domain"/>
    <property type="match status" value="1"/>
</dbReference>
<keyword evidence="4 8" id="KW-0689">Ribosomal protein</keyword>
<evidence type="ECO:0000256" key="1">
    <source>
        <dbReference type="ARBA" id="ARBA00010761"/>
    </source>
</evidence>
<sequence length="211" mass="24171">MGQKVNPIGFRLSVRRNWDSRWYADKKSFPAYVAEDQKIRQFLKKKMKYAAVPRVFIERAGPKVRIKLFTARPGIVIGRKGSELEKLKDELQKLTGRDIMLDIQEIKKPDVVAQLVAENVALQLERRISFRRAMKKAIQTTMSMGAEGIRIQCSGRLMGAEIARTEQQRMGRVPLHTLRENIDYGFTEADTVYGKIGIKCWICNPMGVDTL</sequence>
<evidence type="ECO:0000256" key="5">
    <source>
        <dbReference type="ARBA" id="ARBA00023274"/>
    </source>
</evidence>
<evidence type="ECO:0000313" key="12">
    <source>
        <dbReference type="Proteomes" id="UP000546464"/>
    </source>
</evidence>
<comment type="similarity">
    <text evidence="1 8 9">Belongs to the universal ribosomal protein uS3 family.</text>
</comment>
<dbReference type="EMBL" id="JACHVB010000013">
    <property type="protein sequence ID" value="MBC2593317.1"/>
    <property type="molecule type" value="Genomic_DNA"/>
</dbReference>
<dbReference type="InterPro" id="IPR009019">
    <property type="entry name" value="KH_sf_prok-type"/>
</dbReference>
<comment type="function">
    <text evidence="6 8">Binds the lower part of the 30S subunit head. Binds mRNA in the 70S ribosome, positioning it for translation.</text>
</comment>
<dbReference type="GO" id="GO:0003735">
    <property type="term" value="F:structural constituent of ribosome"/>
    <property type="evidence" value="ECO:0007669"/>
    <property type="project" value="InterPro"/>
</dbReference>
<dbReference type="Gene3D" id="3.30.300.20">
    <property type="match status" value="1"/>
</dbReference>
<dbReference type="Pfam" id="PF00189">
    <property type="entry name" value="Ribosomal_S3_C"/>
    <property type="match status" value="1"/>
</dbReference>
<evidence type="ECO:0000256" key="6">
    <source>
        <dbReference type="ARBA" id="ARBA00024998"/>
    </source>
</evidence>
<dbReference type="SUPFAM" id="SSF54814">
    <property type="entry name" value="Prokaryotic type KH domain (KH-domain type II)"/>
    <property type="match status" value="1"/>
</dbReference>
<keyword evidence="2 8" id="KW-0699">rRNA-binding</keyword>
<dbReference type="PANTHER" id="PTHR11760:SF19">
    <property type="entry name" value="SMALL RIBOSOMAL SUBUNIT PROTEIN US3C"/>
    <property type="match status" value="1"/>
</dbReference>
<dbReference type="GO" id="GO:0006412">
    <property type="term" value="P:translation"/>
    <property type="evidence" value="ECO:0007669"/>
    <property type="project" value="UniProtKB-UniRule"/>
</dbReference>
<evidence type="ECO:0000256" key="8">
    <source>
        <dbReference type="HAMAP-Rule" id="MF_01309"/>
    </source>
</evidence>
<dbReference type="PANTHER" id="PTHR11760">
    <property type="entry name" value="30S/40S RIBOSOMAL PROTEIN S3"/>
    <property type="match status" value="1"/>
</dbReference>
<gene>
    <name evidence="8 11" type="primary">rpsC</name>
    <name evidence="11" type="ORF">H5P28_03485</name>
</gene>
<dbReference type="GO" id="GO:0019843">
    <property type="term" value="F:rRNA binding"/>
    <property type="evidence" value="ECO:0007669"/>
    <property type="project" value="UniProtKB-UniRule"/>
</dbReference>
<dbReference type="Proteomes" id="UP000546464">
    <property type="component" value="Unassembled WGS sequence"/>
</dbReference>
<evidence type="ECO:0000256" key="9">
    <source>
        <dbReference type="RuleBase" id="RU003624"/>
    </source>
</evidence>
<dbReference type="Pfam" id="PF07650">
    <property type="entry name" value="KH_2"/>
    <property type="match status" value="1"/>
</dbReference>
<dbReference type="InterPro" id="IPR005704">
    <property type="entry name" value="Ribosomal_uS3_bac-typ"/>
</dbReference>
<dbReference type="PROSITE" id="PS00548">
    <property type="entry name" value="RIBOSOMAL_S3"/>
    <property type="match status" value="1"/>
</dbReference>
<accession>A0A842HCI8</accession>
<feature type="domain" description="KH type-2" evidence="10">
    <location>
        <begin position="39"/>
        <end position="107"/>
    </location>
</feature>
<dbReference type="InterPro" id="IPR018280">
    <property type="entry name" value="Ribosomal_uS3_CS"/>
</dbReference>
<evidence type="ECO:0000259" key="10">
    <source>
        <dbReference type="PROSITE" id="PS50823"/>
    </source>
</evidence>
<dbReference type="HAMAP" id="MF_01309_B">
    <property type="entry name" value="Ribosomal_uS3_B"/>
    <property type="match status" value="1"/>
</dbReference>
<dbReference type="InterPro" id="IPR004087">
    <property type="entry name" value="KH_dom"/>
</dbReference>
<evidence type="ECO:0000256" key="7">
    <source>
        <dbReference type="ARBA" id="ARBA00035257"/>
    </source>
</evidence>
<comment type="subunit">
    <text evidence="8">Part of the 30S ribosomal subunit. Forms a tight complex with proteins S10 and S14.</text>
</comment>
<dbReference type="NCBIfam" id="TIGR01009">
    <property type="entry name" value="rpsC_bact"/>
    <property type="match status" value="1"/>
</dbReference>
<dbReference type="AlphaFoldDB" id="A0A842HCI8"/>
<reference evidence="11 12" key="1">
    <citation type="submission" date="2020-07" db="EMBL/GenBank/DDBJ databases">
        <authorList>
            <person name="Feng X."/>
        </authorList>
    </citation>
    <scope>NUCLEOTIDE SEQUENCE [LARGE SCALE GENOMIC DNA]</scope>
    <source>
        <strain evidence="11 12">JCM31066</strain>
    </source>
</reference>
<name>A0A842HCI8_9BACT</name>
<dbReference type="CDD" id="cd02412">
    <property type="entry name" value="KH-II_30S_S3"/>
    <property type="match status" value="1"/>
</dbReference>
<dbReference type="InterPro" id="IPR004044">
    <property type="entry name" value="KH_dom_type_2"/>
</dbReference>
<evidence type="ECO:0000313" key="11">
    <source>
        <dbReference type="EMBL" id="MBC2593317.1"/>
    </source>
</evidence>
<organism evidence="11 12">
    <name type="scientific">Ruficoccus amylovorans</name>
    <dbReference type="NCBI Taxonomy" id="1804625"/>
    <lineage>
        <taxon>Bacteria</taxon>
        <taxon>Pseudomonadati</taxon>
        <taxon>Verrucomicrobiota</taxon>
        <taxon>Opitutia</taxon>
        <taxon>Puniceicoccales</taxon>
        <taxon>Cerasicoccaceae</taxon>
        <taxon>Ruficoccus</taxon>
    </lineage>
</organism>
<dbReference type="InterPro" id="IPR057258">
    <property type="entry name" value="Ribosomal_uS3"/>
</dbReference>
<keyword evidence="5 8" id="KW-0687">Ribonucleoprotein</keyword>
<comment type="caution">
    <text evidence="11">The sequence shown here is derived from an EMBL/GenBank/DDBJ whole genome shotgun (WGS) entry which is preliminary data.</text>
</comment>
<evidence type="ECO:0000256" key="3">
    <source>
        <dbReference type="ARBA" id="ARBA00022884"/>
    </source>
</evidence>
<keyword evidence="3 8" id="KW-0694">RNA-binding</keyword>
<dbReference type="Gene3D" id="3.30.1140.32">
    <property type="entry name" value="Ribosomal protein S3, C-terminal domain"/>
    <property type="match status" value="1"/>
</dbReference>
<dbReference type="GO" id="GO:0022627">
    <property type="term" value="C:cytosolic small ribosomal subunit"/>
    <property type="evidence" value="ECO:0007669"/>
    <property type="project" value="TreeGrafter"/>
</dbReference>
<evidence type="ECO:0000256" key="4">
    <source>
        <dbReference type="ARBA" id="ARBA00022980"/>
    </source>
</evidence>
<dbReference type="InterPro" id="IPR036419">
    <property type="entry name" value="Ribosomal_S3_C_sf"/>
</dbReference>
<evidence type="ECO:0000256" key="2">
    <source>
        <dbReference type="ARBA" id="ARBA00022730"/>
    </source>
</evidence>
<keyword evidence="12" id="KW-1185">Reference proteome</keyword>
<dbReference type="FunFam" id="3.30.300.20:FF:000001">
    <property type="entry name" value="30S ribosomal protein S3"/>
    <property type="match status" value="1"/>
</dbReference>
<dbReference type="InterPro" id="IPR015946">
    <property type="entry name" value="KH_dom-like_a/b"/>
</dbReference>
<proteinExistence type="inferred from homology"/>
<dbReference type="SMART" id="SM00322">
    <property type="entry name" value="KH"/>
    <property type="match status" value="1"/>
</dbReference>
<dbReference type="GO" id="GO:0003729">
    <property type="term" value="F:mRNA binding"/>
    <property type="evidence" value="ECO:0007669"/>
    <property type="project" value="UniProtKB-UniRule"/>
</dbReference>
<dbReference type="PROSITE" id="PS50823">
    <property type="entry name" value="KH_TYPE_2"/>
    <property type="match status" value="1"/>
</dbReference>